<dbReference type="GeneID" id="10668642"/>
<dbReference type="AlphaFoldDB" id="F6D4U6"/>
<evidence type="ECO:0000313" key="2">
    <source>
        <dbReference type="EMBL" id="AEG18155.1"/>
    </source>
</evidence>
<evidence type="ECO:0000313" key="3">
    <source>
        <dbReference type="Proteomes" id="UP000009231"/>
    </source>
</evidence>
<keyword evidence="1" id="KW-1133">Transmembrane helix</keyword>
<keyword evidence="1" id="KW-0472">Membrane</keyword>
<keyword evidence="1" id="KW-0812">Transmembrane</keyword>
<keyword evidence="3" id="KW-1185">Reference proteome</keyword>
<protein>
    <submittedName>
        <fullName evidence="2">Uncharacterized protein</fullName>
    </submittedName>
</protein>
<dbReference type="HOGENOM" id="CLU_2857138_0_0_2"/>
<feature type="transmembrane region" description="Helical" evidence="1">
    <location>
        <begin position="32"/>
        <end position="51"/>
    </location>
</feature>
<dbReference type="STRING" id="868131.MSWAN_1137"/>
<gene>
    <name evidence="2" type="ordered locus">MSWAN_1137</name>
</gene>
<organism evidence="2 3">
    <name type="scientific">Methanobacterium paludis (strain DSM 25820 / JCM 18151 / SWAN1)</name>
    <dbReference type="NCBI Taxonomy" id="868131"/>
    <lineage>
        <taxon>Archaea</taxon>
        <taxon>Methanobacteriati</taxon>
        <taxon>Methanobacteriota</taxon>
        <taxon>Methanomada group</taxon>
        <taxon>Methanobacteria</taxon>
        <taxon>Methanobacteriales</taxon>
        <taxon>Methanobacteriaceae</taxon>
        <taxon>Methanobacterium</taxon>
    </lineage>
</organism>
<dbReference type="RefSeq" id="WP_013825657.1">
    <property type="nucleotide sequence ID" value="NC_015574.1"/>
</dbReference>
<proteinExistence type="predicted"/>
<dbReference type="EMBL" id="CP002772">
    <property type="protein sequence ID" value="AEG18155.1"/>
    <property type="molecule type" value="Genomic_DNA"/>
</dbReference>
<evidence type="ECO:0000256" key="1">
    <source>
        <dbReference type="SAM" id="Phobius"/>
    </source>
</evidence>
<dbReference type="KEGG" id="mew:MSWAN_1137"/>
<feature type="transmembrane region" description="Helical" evidence="1">
    <location>
        <begin position="9"/>
        <end position="26"/>
    </location>
</feature>
<accession>F6D4U6</accession>
<name>F6D4U6_METPW</name>
<reference evidence="2 3" key="1">
    <citation type="journal article" date="2014" name="Int. J. Syst. Evol. Microbiol.">
        <title>Methanobacterium paludis sp. nov. and a novel strain of Methanobacterium lacus isolated from northern peatlands.</title>
        <authorList>
            <person name="Cadillo-Quiroz H."/>
            <person name="Brauer S.L."/>
            <person name="Goodson N."/>
            <person name="Yavitt J.B."/>
            <person name="Zinder S.H."/>
        </authorList>
    </citation>
    <scope>NUCLEOTIDE SEQUENCE [LARGE SCALE GENOMIC DNA]</scope>
    <source>
        <strain evidence="3">DSM 25820 / JCM 18151 / SWAN1</strain>
    </source>
</reference>
<sequence>MVDQEYEKIGVIGILGVMGIGGMLLHQQDIEFLVAGGLLTFLVPGYVAPAIQNMTSKLKSSKKE</sequence>
<dbReference type="Proteomes" id="UP000009231">
    <property type="component" value="Chromosome"/>
</dbReference>